<sequence length="213" mass="23234">MKHHVLSGSGSGSGSGIGTGVGSESASGTGLGVASGANSGVGNRSGSVGGLGAGFGLDHNINGPHMEDTMDQNQGPAEVDVEGGLNNVWVEDYEYNSEGFKTPPEMFRDALKDLFVPEGRDCRISKNKGRSQAREKGLPELRRRRHQRQEPARPTWKVKGRVSDDLERRRHGATADQSKKLSFVLPSPKQWKKKTPQRRRRRNGGRDKSEPRH</sequence>
<feature type="region of interest" description="Disordered" evidence="1">
    <location>
        <begin position="119"/>
        <end position="213"/>
    </location>
</feature>
<feature type="region of interest" description="Disordered" evidence="1">
    <location>
        <begin position="1"/>
        <end position="39"/>
    </location>
</feature>
<protein>
    <submittedName>
        <fullName evidence="2">Uncharacterized protein</fullName>
    </submittedName>
</protein>
<gene>
    <name evidence="2" type="ORF">PIB30_038879</name>
</gene>
<name>A0ABU6XFY8_9FABA</name>
<comment type="caution">
    <text evidence="2">The sequence shown here is derived from an EMBL/GenBank/DDBJ whole genome shotgun (WGS) entry which is preliminary data.</text>
</comment>
<evidence type="ECO:0000313" key="2">
    <source>
        <dbReference type="EMBL" id="MED6195548.1"/>
    </source>
</evidence>
<dbReference type="Proteomes" id="UP001341840">
    <property type="component" value="Unassembled WGS sequence"/>
</dbReference>
<feature type="compositionally biased region" description="Gly residues" evidence="1">
    <location>
        <begin position="9"/>
        <end position="21"/>
    </location>
</feature>
<accession>A0ABU6XFY8</accession>
<reference evidence="2 3" key="1">
    <citation type="journal article" date="2023" name="Plants (Basel)">
        <title>Bridging the Gap: Combining Genomics and Transcriptomics Approaches to Understand Stylosanthes scabra, an Orphan Legume from the Brazilian Caatinga.</title>
        <authorList>
            <person name="Ferreira-Neto J.R.C."/>
            <person name="da Silva M.D."/>
            <person name="Binneck E."/>
            <person name="de Melo N.F."/>
            <person name="da Silva R.H."/>
            <person name="de Melo A.L.T.M."/>
            <person name="Pandolfi V."/>
            <person name="Bustamante F.O."/>
            <person name="Brasileiro-Vidal A.C."/>
            <person name="Benko-Iseppon A.M."/>
        </authorList>
    </citation>
    <scope>NUCLEOTIDE SEQUENCE [LARGE SCALE GENOMIC DNA]</scope>
    <source>
        <tissue evidence="2">Leaves</tissue>
    </source>
</reference>
<feature type="compositionally biased region" description="Basic and acidic residues" evidence="1">
    <location>
        <begin position="204"/>
        <end position="213"/>
    </location>
</feature>
<feature type="compositionally biased region" description="Basic residues" evidence="1">
    <location>
        <begin position="190"/>
        <end position="203"/>
    </location>
</feature>
<proteinExistence type="predicted"/>
<keyword evidence="3" id="KW-1185">Reference proteome</keyword>
<evidence type="ECO:0000256" key="1">
    <source>
        <dbReference type="SAM" id="MobiDB-lite"/>
    </source>
</evidence>
<evidence type="ECO:0000313" key="3">
    <source>
        <dbReference type="Proteomes" id="UP001341840"/>
    </source>
</evidence>
<dbReference type="EMBL" id="JASCZI010211651">
    <property type="protein sequence ID" value="MED6195548.1"/>
    <property type="molecule type" value="Genomic_DNA"/>
</dbReference>
<feature type="compositionally biased region" description="Basic and acidic residues" evidence="1">
    <location>
        <begin position="132"/>
        <end position="141"/>
    </location>
</feature>
<organism evidence="2 3">
    <name type="scientific">Stylosanthes scabra</name>
    <dbReference type="NCBI Taxonomy" id="79078"/>
    <lineage>
        <taxon>Eukaryota</taxon>
        <taxon>Viridiplantae</taxon>
        <taxon>Streptophyta</taxon>
        <taxon>Embryophyta</taxon>
        <taxon>Tracheophyta</taxon>
        <taxon>Spermatophyta</taxon>
        <taxon>Magnoliopsida</taxon>
        <taxon>eudicotyledons</taxon>
        <taxon>Gunneridae</taxon>
        <taxon>Pentapetalae</taxon>
        <taxon>rosids</taxon>
        <taxon>fabids</taxon>
        <taxon>Fabales</taxon>
        <taxon>Fabaceae</taxon>
        <taxon>Papilionoideae</taxon>
        <taxon>50 kb inversion clade</taxon>
        <taxon>dalbergioids sensu lato</taxon>
        <taxon>Dalbergieae</taxon>
        <taxon>Pterocarpus clade</taxon>
        <taxon>Stylosanthes</taxon>
    </lineage>
</organism>